<dbReference type="EMBL" id="BTSY01000005">
    <property type="protein sequence ID" value="GMT27309.1"/>
    <property type="molecule type" value="Genomic_DNA"/>
</dbReference>
<comment type="caution">
    <text evidence="1">The sequence shown here is derived from an EMBL/GenBank/DDBJ whole genome shotgun (WGS) entry which is preliminary data.</text>
</comment>
<reference evidence="1" key="1">
    <citation type="submission" date="2023-10" db="EMBL/GenBank/DDBJ databases">
        <title>Genome assembly of Pristionchus species.</title>
        <authorList>
            <person name="Yoshida K."/>
            <person name="Sommer R.J."/>
        </authorList>
    </citation>
    <scope>NUCLEOTIDE SEQUENCE</scope>
    <source>
        <strain evidence="1">RS5133</strain>
    </source>
</reference>
<proteinExistence type="predicted"/>
<keyword evidence="2" id="KW-1185">Reference proteome</keyword>
<accession>A0AAV5WBV1</accession>
<gene>
    <name evidence="1" type="ORF">PFISCL1PPCAC_18606</name>
</gene>
<name>A0AAV5WBV1_9BILA</name>
<evidence type="ECO:0000313" key="1">
    <source>
        <dbReference type="EMBL" id="GMT27309.1"/>
    </source>
</evidence>
<dbReference type="Proteomes" id="UP001432322">
    <property type="component" value="Unassembled WGS sequence"/>
</dbReference>
<protein>
    <submittedName>
        <fullName evidence="1">Uncharacterized protein</fullName>
    </submittedName>
</protein>
<dbReference type="AlphaFoldDB" id="A0AAV5WBV1"/>
<organism evidence="1 2">
    <name type="scientific">Pristionchus fissidentatus</name>
    <dbReference type="NCBI Taxonomy" id="1538716"/>
    <lineage>
        <taxon>Eukaryota</taxon>
        <taxon>Metazoa</taxon>
        <taxon>Ecdysozoa</taxon>
        <taxon>Nematoda</taxon>
        <taxon>Chromadorea</taxon>
        <taxon>Rhabditida</taxon>
        <taxon>Rhabditina</taxon>
        <taxon>Diplogasteromorpha</taxon>
        <taxon>Diplogasteroidea</taxon>
        <taxon>Neodiplogasteridae</taxon>
        <taxon>Pristionchus</taxon>
    </lineage>
</organism>
<feature type="non-terminal residue" evidence="1">
    <location>
        <position position="1"/>
    </location>
</feature>
<sequence length="110" mass="11904">SIGKRFLGGMLFPRSFAISVKVKLVYEESKDSSLEDRTNEVVHKGLSGLGTLLSVASLATMMPWGVYATRAVEVIRTVSMVGNSVYASIQLTSTAAKLGELYERGTVDEE</sequence>
<evidence type="ECO:0000313" key="2">
    <source>
        <dbReference type="Proteomes" id="UP001432322"/>
    </source>
</evidence>
<feature type="non-terminal residue" evidence="1">
    <location>
        <position position="110"/>
    </location>
</feature>